<dbReference type="InterPro" id="IPR036388">
    <property type="entry name" value="WH-like_DNA-bd_sf"/>
</dbReference>
<gene>
    <name evidence="6" type="ORF">LVJ94_03720</name>
</gene>
<dbReference type="Gene3D" id="3.40.190.10">
    <property type="entry name" value="Periplasmic binding protein-like II"/>
    <property type="match status" value="2"/>
</dbReference>
<dbReference type="PANTHER" id="PTHR30118">
    <property type="entry name" value="HTH-TYPE TRANSCRIPTIONAL REGULATOR LEUO-RELATED"/>
    <property type="match status" value="1"/>
</dbReference>
<dbReference type="InterPro" id="IPR005119">
    <property type="entry name" value="LysR_subst-bd"/>
</dbReference>
<protein>
    <submittedName>
        <fullName evidence="6">LysR family transcriptional regulator</fullName>
    </submittedName>
</protein>
<dbReference type="PROSITE" id="PS50931">
    <property type="entry name" value="HTH_LYSR"/>
    <property type="match status" value="1"/>
</dbReference>
<dbReference type="EMBL" id="CP089983">
    <property type="protein sequence ID" value="WXB06354.1"/>
    <property type="molecule type" value="Genomic_DNA"/>
</dbReference>
<reference evidence="6" key="1">
    <citation type="submission" date="2021-12" db="EMBL/GenBank/DDBJ databases">
        <title>Discovery of the Pendulisporaceae a myxobacterial family with distinct sporulation behavior and unique specialized metabolism.</title>
        <authorList>
            <person name="Garcia R."/>
            <person name="Popoff A."/>
            <person name="Bader C.D."/>
            <person name="Loehr J."/>
            <person name="Walesch S."/>
            <person name="Walt C."/>
            <person name="Boldt J."/>
            <person name="Bunk B."/>
            <person name="Haeckl F.J.F.P.J."/>
            <person name="Gunesch A.P."/>
            <person name="Birkelbach J."/>
            <person name="Nuebel U."/>
            <person name="Pietschmann T."/>
            <person name="Bach T."/>
            <person name="Mueller R."/>
        </authorList>
    </citation>
    <scope>NUCLEOTIDE SEQUENCE</scope>
    <source>
        <strain evidence="6">MSr11367</strain>
    </source>
</reference>
<accession>A0ABZ2L5Y1</accession>
<sequence>MDVRSLKTVDLNLLVSADVLLRRANLGHAAKELGITQPAASQRLARLRDLFGDPLLVRRGGRMVLTAFAEDLRAPLQRVLADISVVVRRAPEFDPRTTERRFQIGTTDFAATLLFPPLIARLIEQAPGAAIDARVLDTPRYEVELERGLDLVLGVLPERPGILRRALLADGFSCLVRRGHPLAGRRPTLRRFAEFPHVMMSPAGSGPGAVDAALAQHGLTRHVVLRVATFAMAPPVLEGTSAIMTLPSHLARHYEKRYRLASFPPPLALHEMIVHAAWSTRSEGDPGLRWLVERLEAVAQHA</sequence>
<dbReference type="InterPro" id="IPR037402">
    <property type="entry name" value="YidZ_PBP2"/>
</dbReference>
<dbReference type="Pfam" id="PF03466">
    <property type="entry name" value="LysR_substrate"/>
    <property type="match status" value="1"/>
</dbReference>
<evidence type="ECO:0000256" key="2">
    <source>
        <dbReference type="ARBA" id="ARBA00023015"/>
    </source>
</evidence>
<proteinExistence type="inferred from homology"/>
<feature type="domain" description="HTH lysR-type" evidence="5">
    <location>
        <begin position="9"/>
        <end position="66"/>
    </location>
</feature>
<dbReference type="SUPFAM" id="SSF46785">
    <property type="entry name" value="Winged helix' DNA-binding domain"/>
    <property type="match status" value="1"/>
</dbReference>
<dbReference type="Proteomes" id="UP001374803">
    <property type="component" value="Chromosome"/>
</dbReference>
<dbReference type="InterPro" id="IPR000847">
    <property type="entry name" value="LysR_HTH_N"/>
</dbReference>
<comment type="similarity">
    <text evidence="1">Belongs to the LysR transcriptional regulatory family.</text>
</comment>
<organism evidence="6 7">
    <name type="scientific">Pendulispora rubella</name>
    <dbReference type="NCBI Taxonomy" id="2741070"/>
    <lineage>
        <taxon>Bacteria</taxon>
        <taxon>Pseudomonadati</taxon>
        <taxon>Myxococcota</taxon>
        <taxon>Myxococcia</taxon>
        <taxon>Myxococcales</taxon>
        <taxon>Sorangiineae</taxon>
        <taxon>Pendulisporaceae</taxon>
        <taxon>Pendulispora</taxon>
    </lineage>
</organism>
<keyword evidence="4" id="KW-0804">Transcription</keyword>
<evidence type="ECO:0000313" key="7">
    <source>
        <dbReference type="Proteomes" id="UP001374803"/>
    </source>
</evidence>
<dbReference type="RefSeq" id="WP_394836000.1">
    <property type="nucleotide sequence ID" value="NZ_CP089929.1"/>
</dbReference>
<evidence type="ECO:0000259" key="5">
    <source>
        <dbReference type="PROSITE" id="PS50931"/>
    </source>
</evidence>
<evidence type="ECO:0000256" key="3">
    <source>
        <dbReference type="ARBA" id="ARBA00023125"/>
    </source>
</evidence>
<dbReference type="InterPro" id="IPR050389">
    <property type="entry name" value="LysR-type_TF"/>
</dbReference>
<evidence type="ECO:0000313" key="6">
    <source>
        <dbReference type="EMBL" id="WXB06354.1"/>
    </source>
</evidence>
<dbReference type="Gene3D" id="1.10.10.10">
    <property type="entry name" value="Winged helix-like DNA-binding domain superfamily/Winged helix DNA-binding domain"/>
    <property type="match status" value="1"/>
</dbReference>
<dbReference type="InterPro" id="IPR036390">
    <property type="entry name" value="WH_DNA-bd_sf"/>
</dbReference>
<keyword evidence="3" id="KW-0238">DNA-binding</keyword>
<keyword evidence="2" id="KW-0805">Transcription regulation</keyword>
<dbReference type="Pfam" id="PF00126">
    <property type="entry name" value="HTH_1"/>
    <property type="match status" value="1"/>
</dbReference>
<dbReference type="PRINTS" id="PR00039">
    <property type="entry name" value="HTHLYSR"/>
</dbReference>
<dbReference type="SUPFAM" id="SSF53850">
    <property type="entry name" value="Periplasmic binding protein-like II"/>
    <property type="match status" value="1"/>
</dbReference>
<evidence type="ECO:0000256" key="4">
    <source>
        <dbReference type="ARBA" id="ARBA00023163"/>
    </source>
</evidence>
<dbReference type="CDD" id="cd08417">
    <property type="entry name" value="PBP2_Nitroaromatics_like"/>
    <property type="match status" value="1"/>
</dbReference>
<evidence type="ECO:0000256" key="1">
    <source>
        <dbReference type="ARBA" id="ARBA00009437"/>
    </source>
</evidence>
<dbReference type="PANTHER" id="PTHR30118:SF15">
    <property type="entry name" value="TRANSCRIPTIONAL REGULATORY PROTEIN"/>
    <property type="match status" value="1"/>
</dbReference>
<keyword evidence="7" id="KW-1185">Reference proteome</keyword>
<name>A0ABZ2L5Y1_9BACT</name>